<reference evidence="2 3" key="1">
    <citation type="submission" date="2022-12" db="EMBL/GenBank/DDBJ databases">
        <title>Chromosome-level genome of Tegillarca granosa.</title>
        <authorList>
            <person name="Kim J."/>
        </authorList>
    </citation>
    <scope>NUCLEOTIDE SEQUENCE [LARGE SCALE GENOMIC DNA]</scope>
    <source>
        <strain evidence="2">Teg-2019</strain>
        <tissue evidence="2">Adductor muscle</tissue>
    </source>
</reference>
<gene>
    <name evidence="2" type="ORF">KUTeg_012623</name>
</gene>
<dbReference type="Gene3D" id="1.10.443.10">
    <property type="entry name" value="Intergrase catalytic core"/>
    <property type="match status" value="1"/>
</dbReference>
<evidence type="ECO:0000313" key="3">
    <source>
        <dbReference type="Proteomes" id="UP001217089"/>
    </source>
</evidence>
<organism evidence="2 3">
    <name type="scientific">Tegillarca granosa</name>
    <name type="common">Malaysian cockle</name>
    <name type="synonym">Anadara granosa</name>
    <dbReference type="NCBI Taxonomy" id="220873"/>
    <lineage>
        <taxon>Eukaryota</taxon>
        <taxon>Metazoa</taxon>
        <taxon>Spiralia</taxon>
        <taxon>Lophotrochozoa</taxon>
        <taxon>Mollusca</taxon>
        <taxon>Bivalvia</taxon>
        <taxon>Autobranchia</taxon>
        <taxon>Pteriomorphia</taxon>
        <taxon>Arcoida</taxon>
        <taxon>Arcoidea</taxon>
        <taxon>Arcidae</taxon>
        <taxon>Tegillarca</taxon>
    </lineage>
</organism>
<dbReference type="SUPFAM" id="SSF56349">
    <property type="entry name" value="DNA breaking-rejoining enzymes"/>
    <property type="match status" value="1"/>
</dbReference>
<protein>
    <recommendedName>
        <fullName evidence="4">Tyr recombinase domain-containing protein</fullName>
    </recommendedName>
</protein>
<dbReference type="InterPro" id="IPR013762">
    <property type="entry name" value="Integrase-like_cat_sf"/>
</dbReference>
<evidence type="ECO:0000256" key="1">
    <source>
        <dbReference type="ARBA" id="ARBA00023172"/>
    </source>
</evidence>
<dbReference type="InterPro" id="IPR011010">
    <property type="entry name" value="DNA_brk_join_enz"/>
</dbReference>
<dbReference type="EMBL" id="JARBDR010000640">
    <property type="protein sequence ID" value="KAJ8310758.1"/>
    <property type="molecule type" value="Genomic_DNA"/>
</dbReference>
<accession>A0ABQ9F059</accession>
<evidence type="ECO:0000313" key="2">
    <source>
        <dbReference type="EMBL" id="KAJ8310758.1"/>
    </source>
</evidence>
<sequence length="162" mass="17953">MDSELWFKTQPIGEHKLSKIMTTMAAQASFVGKKTNTSARKATCTRLFHSGIAPNTIAQLSGHRYVQSVNNYAVASVDMQKNMFHILCMSTTSESSLDNCSCDAMVLLHVQAICLYGIFRNRINIYAQAECPYSVHIMDYYPSAGGMPIQFSSYSGLLSRST</sequence>
<comment type="caution">
    <text evidence="2">The sequence shown here is derived from an EMBL/GenBank/DDBJ whole genome shotgun (WGS) entry which is preliminary data.</text>
</comment>
<dbReference type="Proteomes" id="UP001217089">
    <property type="component" value="Unassembled WGS sequence"/>
</dbReference>
<name>A0ABQ9F059_TEGGR</name>
<keyword evidence="1" id="KW-0233">DNA recombination</keyword>
<keyword evidence="3" id="KW-1185">Reference proteome</keyword>
<evidence type="ECO:0008006" key="4">
    <source>
        <dbReference type="Google" id="ProtNLM"/>
    </source>
</evidence>
<proteinExistence type="predicted"/>